<evidence type="ECO:0000313" key="7">
    <source>
        <dbReference type="Proteomes" id="UP000027446"/>
    </source>
</evidence>
<sequence>MNVLAFKAARHLEVERRPLPEINADSVLIRVAANGVCRTDFHMWENYGDPALAEVMPALVAKTDVMGHEIAGTVEEIGANVKRFKRGDRVVVPTTVGDGTCNICKSGHSHLCDSLTVPGHSYQGGYAEFVAFPSADRNLVHLPDEVGFLDASALGCRFVTAFHGVIDQAKVSAGEYVVVYGCGGVGLSSVNVAAAAGAEVIGVDINDGNLALAREMGAAHTINSRTTLPVEAIREITQGGAHVSIDALGFAETCVASTRSVRKRGRHLQLGVPSVAERGSVLLPVEEMLSREVAFISGFGMPAHRFEALLPMIASGRLTPARMIKREISLSNVQDVLCSMEHFSNENSGSVVVTNFC</sequence>
<dbReference type="SUPFAM" id="SSF50129">
    <property type="entry name" value="GroES-like"/>
    <property type="match status" value="1"/>
</dbReference>
<dbReference type="GO" id="GO:0008270">
    <property type="term" value="F:zinc ion binding"/>
    <property type="evidence" value="ECO:0007669"/>
    <property type="project" value="InterPro"/>
</dbReference>
<dbReference type="Proteomes" id="UP000027446">
    <property type="component" value="Unassembled WGS sequence"/>
</dbReference>
<evidence type="ECO:0000256" key="3">
    <source>
        <dbReference type="ARBA" id="ARBA00023002"/>
    </source>
</evidence>
<dbReference type="SUPFAM" id="SSF51735">
    <property type="entry name" value="NAD(P)-binding Rossmann-fold domains"/>
    <property type="match status" value="1"/>
</dbReference>
<evidence type="ECO:0000256" key="4">
    <source>
        <dbReference type="RuleBase" id="RU361277"/>
    </source>
</evidence>
<dbReference type="InterPro" id="IPR013149">
    <property type="entry name" value="ADH-like_C"/>
</dbReference>
<keyword evidence="1 4" id="KW-0479">Metal-binding</keyword>
<dbReference type="OrthoDB" id="5295340at2"/>
<dbReference type="SMART" id="SM00829">
    <property type="entry name" value="PKS_ER"/>
    <property type="match status" value="1"/>
</dbReference>
<dbReference type="EMBL" id="ARYH01000001">
    <property type="protein sequence ID" value="KCZ86005.1"/>
    <property type="molecule type" value="Genomic_DNA"/>
</dbReference>
<name>A0A069E6T2_9PROT</name>
<evidence type="ECO:0000259" key="5">
    <source>
        <dbReference type="SMART" id="SM00829"/>
    </source>
</evidence>
<dbReference type="AlphaFoldDB" id="A0A069E6T2"/>
<dbReference type="Pfam" id="PF08240">
    <property type="entry name" value="ADH_N"/>
    <property type="match status" value="1"/>
</dbReference>
<dbReference type="InterPro" id="IPR011032">
    <property type="entry name" value="GroES-like_sf"/>
</dbReference>
<accession>A0A069E6T2</accession>
<organism evidence="6 7">
    <name type="scientific">Hyphomonas adhaerens MHS-3</name>
    <dbReference type="NCBI Taxonomy" id="1280949"/>
    <lineage>
        <taxon>Bacteria</taxon>
        <taxon>Pseudomonadati</taxon>
        <taxon>Pseudomonadota</taxon>
        <taxon>Alphaproteobacteria</taxon>
        <taxon>Hyphomonadales</taxon>
        <taxon>Hyphomonadaceae</taxon>
        <taxon>Hyphomonas</taxon>
    </lineage>
</organism>
<keyword evidence="2 4" id="KW-0862">Zinc</keyword>
<dbReference type="InterPro" id="IPR050129">
    <property type="entry name" value="Zn_alcohol_dh"/>
</dbReference>
<dbReference type="PATRIC" id="fig|1280949.3.peg.2041"/>
<evidence type="ECO:0000256" key="2">
    <source>
        <dbReference type="ARBA" id="ARBA00022833"/>
    </source>
</evidence>
<keyword evidence="7" id="KW-1185">Reference proteome</keyword>
<gene>
    <name evidence="6" type="ORF">HAD_09970</name>
</gene>
<protein>
    <submittedName>
        <fullName evidence="6">Zn-dependent alcohol dehydrogenase</fullName>
    </submittedName>
</protein>
<evidence type="ECO:0000256" key="1">
    <source>
        <dbReference type="ARBA" id="ARBA00022723"/>
    </source>
</evidence>
<reference evidence="6 7" key="1">
    <citation type="journal article" date="2014" name="Antonie Van Leeuwenhoek">
        <title>Hyphomonas beringensis sp. nov. and Hyphomonas chukchiensis sp. nov., isolated from surface seawater of the Bering Sea and Chukchi Sea.</title>
        <authorList>
            <person name="Li C."/>
            <person name="Lai Q."/>
            <person name="Li G."/>
            <person name="Dong C."/>
            <person name="Wang J."/>
            <person name="Liao Y."/>
            <person name="Shao Z."/>
        </authorList>
    </citation>
    <scope>NUCLEOTIDE SEQUENCE [LARGE SCALE GENOMIC DNA]</scope>
    <source>
        <strain evidence="6 7">MHS-3</strain>
    </source>
</reference>
<evidence type="ECO:0000313" key="6">
    <source>
        <dbReference type="EMBL" id="KCZ86005.1"/>
    </source>
</evidence>
<dbReference type="InterPro" id="IPR020843">
    <property type="entry name" value="ER"/>
</dbReference>
<dbReference type="eggNOG" id="COG1064">
    <property type="taxonomic scope" value="Bacteria"/>
</dbReference>
<dbReference type="Pfam" id="PF00107">
    <property type="entry name" value="ADH_zinc_N"/>
    <property type="match status" value="1"/>
</dbReference>
<comment type="caution">
    <text evidence="6">The sequence shown here is derived from an EMBL/GenBank/DDBJ whole genome shotgun (WGS) entry which is preliminary data.</text>
</comment>
<dbReference type="InterPro" id="IPR036291">
    <property type="entry name" value="NAD(P)-bd_dom_sf"/>
</dbReference>
<proteinExistence type="inferred from homology"/>
<feature type="domain" description="Enoyl reductase (ER)" evidence="5">
    <location>
        <begin position="7"/>
        <end position="353"/>
    </location>
</feature>
<comment type="similarity">
    <text evidence="4">Belongs to the zinc-containing alcohol dehydrogenase family.</text>
</comment>
<dbReference type="InterPro" id="IPR013154">
    <property type="entry name" value="ADH-like_N"/>
</dbReference>
<dbReference type="STRING" id="1280949.HAD_09970"/>
<comment type="cofactor">
    <cofactor evidence="4">
        <name>Zn(2+)</name>
        <dbReference type="ChEBI" id="CHEBI:29105"/>
    </cofactor>
</comment>
<keyword evidence="3" id="KW-0560">Oxidoreductase</keyword>
<dbReference type="PANTHER" id="PTHR43401">
    <property type="entry name" value="L-THREONINE 3-DEHYDROGENASE"/>
    <property type="match status" value="1"/>
</dbReference>
<dbReference type="InterPro" id="IPR002328">
    <property type="entry name" value="ADH_Zn_CS"/>
</dbReference>
<dbReference type="Gene3D" id="3.90.180.10">
    <property type="entry name" value="Medium-chain alcohol dehydrogenases, catalytic domain"/>
    <property type="match status" value="1"/>
</dbReference>
<dbReference type="GO" id="GO:0016616">
    <property type="term" value="F:oxidoreductase activity, acting on the CH-OH group of donors, NAD or NADP as acceptor"/>
    <property type="evidence" value="ECO:0007669"/>
    <property type="project" value="UniProtKB-ARBA"/>
</dbReference>
<dbReference type="PANTHER" id="PTHR43401:SF5">
    <property type="entry name" value="ALCOHOL DEHYDROGENASE-RELATED"/>
    <property type="match status" value="1"/>
</dbReference>
<dbReference type="PROSITE" id="PS00059">
    <property type="entry name" value="ADH_ZINC"/>
    <property type="match status" value="1"/>
</dbReference>